<dbReference type="Pfam" id="PF24463">
    <property type="entry name" value="DUF7577"/>
    <property type="match status" value="1"/>
</dbReference>
<gene>
    <name evidence="3" type="ORF">CV102_09875</name>
</gene>
<feature type="domain" description="DUF7577" evidence="2">
    <location>
        <begin position="79"/>
        <end position="104"/>
    </location>
</feature>
<keyword evidence="4" id="KW-1185">Reference proteome</keyword>
<dbReference type="EMBL" id="PHNJ01000004">
    <property type="protein sequence ID" value="TYL38810.1"/>
    <property type="molecule type" value="Genomic_DNA"/>
</dbReference>
<reference evidence="3" key="1">
    <citation type="submission" date="2017-11" db="EMBL/GenBank/DDBJ databases">
        <authorList>
            <person name="Kajale S.C."/>
            <person name="Sharma A."/>
        </authorList>
    </citation>
    <scope>NUCLEOTIDE SEQUENCE</scope>
    <source>
        <strain evidence="3">LS1_42</strain>
    </source>
</reference>
<protein>
    <submittedName>
        <fullName evidence="3">Zinc ribbon domain-containing protein</fullName>
    </submittedName>
</protein>
<dbReference type="AlphaFoldDB" id="A0A8J8Q296"/>
<proteinExistence type="predicted"/>
<comment type="caution">
    <text evidence="3">The sequence shown here is derived from an EMBL/GenBank/DDBJ whole genome shotgun (WGS) entry which is preliminary data.</text>
</comment>
<dbReference type="InterPro" id="IPR055999">
    <property type="entry name" value="DUF7577"/>
</dbReference>
<evidence type="ECO:0000256" key="1">
    <source>
        <dbReference type="SAM" id="Phobius"/>
    </source>
</evidence>
<dbReference type="Proteomes" id="UP000766904">
    <property type="component" value="Unassembled WGS sequence"/>
</dbReference>
<evidence type="ECO:0000313" key="3">
    <source>
        <dbReference type="EMBL" id="TYL38810.1"/>
    </source>
</evidence>
<keyword evidence="1" id="KW-0472">Membrane</keyword>
<evidence type="ECO:0000313" key="4">
    <source>
        <dbReference type="Proteomes" id="UP000766904"/>
    </source>
</evidence>
<name>A0A8J8Q296_9EURY</name>
<keyword evidence="1" id="KW-1133">Transmembrane helix</keyword>
<sequence>MDDPSTYGIVGRLALAVFVIIAPTILFLGLVRGLERLRDDDLINEWARSRGAENEITTNDDVLAVLAGGLEFERADASSVHCPACGVTNRTSMRYCRECLTRLPS</sequence>
<organism evidence="3 4">
    <name type="scientific">Natronococcus pandeyae</name>
    <dbReference type="NCBI Taxonomy" id="2055836"/>
    <lineage>
        <taxon>Archaea</taxon>
        <taxon>Methanobacteriati</taxon>
        <taxon>Methanobacteriota</taxon>
        <taxon>Stenosarchaea group</taxon>
        <taxon>Halobacteria</taxon>
        <taxon>Halobacteriales</taxon>
        <taxon>Natrialbaceae</taxon>
        <taxon>Natronococcus</taxon>
    </lineage>
</organism>
<dbReference type="OrthoDB" id="205136at2157"/>
<keyword evidence="1" id="KW-0812">Transmembrane</keyword>
<feature type="transmembrane region" description="Helical" evidence="1">
    <location>
        <begin position="6"/>
        <end position="31"/>
    </location>
</feature>
<evidence type="ECO:0000259" key="2">
    <source>
        <dbReference type="Pfam" id="PF24463"/>
    </source>
</evidence>
<dbReference type="RefSeq" id="WP_148857811.1">
    <property type="nucleotide sequence ID" value="NZ_PHNJ01000004.1"/>
</dbReference>
<accession>A0A8J8Q296</accession>